<proteinExistence type="predicted"/>
<evidence type="ECO:0000256" key="1">
    <source>
        <dbReference type="SAM" id="MobiDB-lite"/>
    </source>
</evidence>
<keyword evidence="5" id="KW-1185">Reference proteome</keyword>
<name>A0A4Z1E3V7_9MICO</name>
<dbReference type="Proteomes" id="UP000297318">
    <property type="component" value="Unassembled WGS sequence"/>
</dbReference>
<gene>
    <name evidence="4" type="ORF">SERN_1157</name>
</gene>
<comment type="caution">
    <text evidence="4">The sequence shown here is derived from an EMBL/GenBank/DDBJ whole genome shotgun (WGS) entry which is preliminary data.</text>
</comment>
<evidence type="ECO:0000313" key="5">
    <source>
        <dbReference type="Proteomes" id="UP000297318"/>
    </source>
</evidence>
<protein>
    <submittedName>
        <fullName evidence="4">Uncharacterized protein</fullName>
    </submittedName>
</protein>
<keyword evidence="2" id="KW-1133">Transmembrane helix</keyword>
<feature type="compositionally biased region" description="Acidic residues" evidence="1">
    <location>
        <begin position="143"/>
        <end position="159"/>
    </location>
</feature>
<reference evidence="4 5" key="1">
    <citation type="submission" date="2018-11" db="EMBL/GenBank/DDBJ databases">
        <title>Complete genome sequencing of the Actinobacteria Serinibacter sp. K3-2.</title>
        <authorList>
            <person name="Rakitin A.L."/>
            <person name="Beletsky A.V."/>
            <person name="Mardanov A.V."/>
            <person name="Ravin N.V."/>
            <person name="Gromova A.S."/>
            <person name="Filippova S.N."/>
            <person name="Gal'Chenko V.F."/>
        </authorList>
    </citation>
    <scope>NUCLEOTIDE SEQUENCE [LARGE SCALE GENOMIC DNA]</scope>
    <source>
        <strain evidence="4 5">K3-2</strain>
    </source>
</reference>
<feature type="transmembrane region" description="Helical" evidence="2">
    <location>
        <begin position="190"/>
        <end position="210"/>
    </location>
</feature>
<feature type="signal peptide" evidence="3">
    <location>
        <begin position="1"/>
        <end position="36"/>
    </location>
</feature>
<dbReference type="RefSeq" id="WP_135849205.1">
    <property type="nucleotide sequence ID" value="NZ_RHPJ01000002.1"/>
</dbReference>
<keyword evidence="2" id="KW-0812">Transmembrane</keyword>
<feature type="region of interest" description="Disordered" evidence="1">
    <location>
        <begin position="137"/>
        <end position="164"/>
    </location>
</feature>
<dbReference type="AlphaFoldDB" id="A0A4Z1E3V7"/>
<evidence type="ECO:0000256" key="3">
    <source>
        <dbReference type="SAM" id="SignalP"/>
    </source>
</evidence>
<dbReference type="OrthoDB" id="4258031at2"/>
<keyword evidence="2" id="KW-0472">Membrane</keyword>
<keyword evidence="3" id="KW-0732">Signal</keyword>
<sequence>MSRPRPTTAARLRASLSALLLGLLATVALGSVPAQAHGGPISIGLGTDGGGGIDAYLTYTQDGHPVEESAAITVVAVSETGEEVGPLTLQSSTSGVGWYHSEAGVLGEGHWTVTGTLTSPSEAEASVELDVVALPAPTASEPAESESAAEGDAASDETSTDAVTADGDTEVEDASAAATPGDTSGGGSTGLIIGGVALVAVLAAVAVVLMRRRKATHR</sequence>
<dbReference type="EMBL" id="RHPJ01000002">
    <property type="protein sequence ID" value="TGO05153.1"/>
    <property type="molecule type" value="Genomic_DNA"/>
</dbReference>
<accession>A0A4Z1E3V7</accession>
<evidence type="ECO:0000256" key="2">
    <source>
        <dbReference type="SAM" id="Phobius"/>
    </source>
</evidence>
<organism evidence="4 5">
    <name type="scientific">Serinibacter arcticus</name>
    <dbReference type="NCBI Taxonomy" id="1655435"/>
    <lineage>
        <taxon>Bacteria</taxon>
        <taxon>Bacillati</taxon>
        <taxon>Actinomycetota</taxon>
        <taxon>Actinomycetes</taxon>
        <taxon>Micrococcales</taxon>
        <taxon>Beutenbergiaceae</taxon>
        <taxon>Serinibacter</taxon>
    </lineage>
</organism>
<evidence type="ECO:0000313" key="4">
    <source>
        <dbReference type="EMBL" id="TGO05153.1"/>
    </source>
</evidence>
<feature type="chain" id="PRO_5021504272" evidence="3">
    <location>
        <begin position="37"/>
        <end position="218"/>
    </location>
</feature>